<proteinExistence type="inferred from homology"/>
<organism evidence="4 5">
    <name type="scientific">Tunturiibacter empetritectus</name>
    <dbReference type="NCBI Taxonomy" id="3069691"/>
    <lineage>
        <taxon>Bacteria</taxon>
        <taxon>Pseudomonadati</taxon>
        <taxon>Acidobacteriota</taxon>
        <taxon>Terriglobia</taxon>
        <taxon>Terriglobales</taxon>
        <taxon>Acidobacteriaceae</taxon>
        <taxon>Tunturiibacter</taxon>
    </lineage>
</organism>
<dbReference type="PANTHER" id="PTHR30531">
    <property type="entry name" value="FLAGELLAR BIOSYNTHETIC PROTEIN FLHB"/>
    <property type="match status" value="1"/>
</dbReference>
<feature type="region of interest" description="Disordered" evidence="2">
    <location>
        <begin position="1"/>
        <end position="23"/>
    </location>
</feature>
<feature type="transmembrane region" description="Helical" evidence="3">
    <location>
        <begin position="184"/>
        <end position="207"/>
    </location>
</feature>
<reference evidence="4" key="1">
    <citation type="submission" date="2020-08" db="EMBL/GenBank/DDBJ databases">
        <title>Genomic Encyclopedia of Type Strains, Phase IV (KMG-V): Genome sequencing to study the core and pangenomes of soil and plant-associated prokaryotes.</title>
        <authorList>
            <person name="Whitman W."/>
        </authorList>
    </citation>
    <scope>NUCLEOTIDE SEQUENCE [LARGE SCALE GENOMIC DNA]</scope>
    <source>
        <strain evidence="4">M8UP27</strain>
    </source>
</reference>
<keyword evidence="3" id="KW-1133">Transmembrane helix</keyword>
<comment type="caution">
    <text evidence="4">The sequence shown here is derived from an EMBL/GenBank/DDBJ whole genome shotgun (WGS) entry which is preliminary data.</text>
</comment>
<feature type="transmembrane region" description="Helical" evidence="3">
    <location>
        <begin position="29"/>
        <end position="53"/>
    </location>
</feature>
<dbReference type="Gene3D" id="3.40.1690.10">
    <property type="entry name" value="secretion proteins EscU"/>
    <property type="match status" value="1"/>
</dbReference>
<dbReference type="InterPro" id="IPR029025">
    <property type="entry name" value="T3SS_substrate_exporter_C"/>
</dbReference>
<evidence type="ECO:0000256" key="2">
    <source>
        <dbReference type="SAM" id="MobiDB-lite"/>
    </source>
</evidence>
<keyword evidence="5" id="KW-1185">Reference proteome</keyword>
<dbReference type="Pfam" id="PF01312">
    <property type="entry name" value="Bac_export_2"/>
    <property type="match status" value="1"/>
</dbReference>
<evidence type="ECO:0000313" key="5">
    <source>
        <dbReference type="Proteomes" id="UP000568106"/>
    </source>
</evidence>
<feature type="transmembrane region" description="Helical" evidence="3">
    <location>
        <begin position="146"/>
        <end position="164"/>
    </location>
</feature>
<gene>
    <name evidence="4" type="ORF">HDF09_000384</name>
</gene>
<keyword evidence="3" id="KW-0472">Membrane</keyword>
<evidence type="ECO:0000256" key="1">
    <source>
        <dbReference type="ARBA" id="ARBA00010690"/>
    </source>
</evidence>
<keyword evidence="4" id="KW-0282">Flagellum</keyword>
<dbReference type="PRINTS" id="PR00950">
    <property type="entry name" value="TYPE3IMSPROT"/>
</dbReference>
<name>A0A7W8MQZ4_9BACT</name>
<evidence type="ECO:0000256" key="3">
    <source>
        <dbReference type="SAM" id="Phobius"/>
    </source>
</evidence>
<dbReference type="Proteomes" id="UP000568106">
    <property type="component" value="Unassembled WGS sequence"/>
</dbReference>
<accession>A0A7W8MQZ4</accession>
<evidence type="ECO:0000313" key="4">
    <source>
        <dbReference type="EMBL" id="MBB5315734.1"/>
    </source>
</evidence>
<dbReference type="EMBL" id="JACHDY010000001">
    <property type="protein sequence ID" value="MBB5315734.1"/>
    <property type="molecule type" value="Genomic_DNA"/>
</dbReference>
<dbReference type="PANTHER" id="PTHR30531:SF12">
    <property type="entry name" value="FLAGELLAR BIOSYNTHETIC PROTEIN FLHB"/>
    <property type="match status" value="1"/>
</dbReference>
<dbReference type="SUPFAM" id="SSF160544">
    <property type="entry name" value="EscU C-terminal domain-like"/>
    <property type="match status" value="1"/>
</dbReference>
<keyword evidence="3" id="KW-0812">Transmembrane</keyword>
<dbReference type="GO" id="GO:0009306">
    <property type="term" value="P:protein secretion"/>
    <property type="evidence" value="ECO:0007669"/>
    <property type="project" value="InterPro"/>
</dbReference>
<keyword evidence="4" id="KW-0966">Cell projection</keyword>
<sequence length="393" mass="42887">MPDKGTEQATPLRKKKAKEKGDSVHSRELLSAMAMLGGVVMLGAMSNGFVASWGKVYQESLRSATTNASGLNGEQLFNVAVRRILVPSLLPVGLVMAASFTGALVSGVAQSGGVQIYPSAVELKFSKLNPVTNLGNLFSLRSATRLVKSLVPASVMVVLGWGALKTLMIPMPVMSLLRLPATFSAAYGLALDAAWVTLAWSGLDYAIEWRSWNQRLKMSKQEMREEMHDAMGNPQIRAKIRQIQRAMRKRKVKADMSRASVVITNPTHYAVALEFSFETMSAPTVLAKGRDLLAAEIREEARWAGVPIIENPLLARSLYKMVEPGQSIPFDLYAAVAGILAFLYRQKVEERVRQDRQAKEREQKTQMTGRLLGGRGNVGTTGMVGMRGFGGGM</sequence>
<keyword evidence="4" id="KW-0969">Cilium</keyword>
<protein>
    <submittedName>
        <fullName evidence="4">Flagellar biosynthetic protein FlhB</fullName>
    </submittedName>
</protein>
<dbReference type="InterPro" id="IPR006135">
    <property type="entry name" value="T3SS_substrate_exporter"/>
</dbReference>
<dbReference type="AlphaFoldDB" id="A0A7W8MQZ4"/>
<comment type="similarity">
    <text evidence="1">Belongs to the type III secretion exporter family.</text>
</comment>
<dbReference type="GO" id="GO:0005886">
    <property type="term" value="C:plasma membrane"/>
    <property type="evidence" value="ECO:0007669"/>
    <property type="project" value="TreeGrafter"/>
</dbReference>